<evidence type="ECO:0000256" key="2">
    <source>
        <dbReference type="ARBA" id="ARBA00023315"/>
    </source>
</evidence>
<keyword evidence="1" id="KW-0808">Transferase</keyword>
<feature type="domain" description="N-acetyltransferase" evidence="3">
    <location>
        <begin position="1"/>
        <end position="135"/>
    </location>
</feature>
<proteinExistence type="predicted"/>
<sequence length="135" mass="15429">MLLTLVEEFCIADQHPFDATAIETALIELLTNPVMGSVWLISNDQHILGYALLTLGFSLEYRGKDAFVDELYIRPAYRRQGIGTKTLKFLETFCRNLGVRALHLEVEKGNHEAQTLYRKAGYEDQGRILLNKRID</sequence>
<evidence type="ECO:0000313" key="4">
    <source>
        <dbReference type="EMBL" id="UFP92917.1"/>
    </source>
</evidence>
<accession>A0ABY3PGW4</accession>
<dbReference type="Pfam" id="PF00583">
    <property type="entry name" value="Acetyltransf_1"/>
    <property type="match status" value="1"/>
</dbReference>
<dbReference type="CDD" id="cd04301">
    <property type="entry name" value="NAT_SF"/>
    <property type="match status" value="1"/>
</dbReference>
<dbReference type="RefSeq" id="WP_230839915.1">
    <property type="nucleotide sequence ID" value="NZ_CP063845.1"/>
</dbReference>
<dbReference type="Gene3D" id="3.40.630.30">
    <property type="match status" value="1"/>
</dbReference>
<dbReference type="InterPro" id="IPR000182">
    <property type="entry name" value="GNAT_dom"/>
</dbReference>
<dbReference type="InterPro" id="IPR016181">
    <property type="entry name" value="Acyl_CoA_acyltransferase"/>
</dbReference>
<gene>
    <name evidence="4" type="ORF">ISF26_13915</name>
</gene>
<dbReference type="SUPFAM" id="SSF55729">
    <property type="entry name" value="Acyl-CoA N-acyltransferases (Nat)"/>
    <property type="match status" value="1"/>
</dbReference>
<evidence type="ECO:0000313" key="5">
    <source>
        <dbReference type="Proteomes" id="UP001054846"/>
    </source>
</evidence>
<evidence type="ECO:0000256" key="1">
    <source>
        <dbReference type="ARBA" id="ARBA00022679"/>
    </source>
</evidence>
<reference evidence="4 5" key="1">
    <citation type="journal article" date="2021" name="Genome Biol. Evol.">
        <title>Complete Genome Sequencing of a Novel Gloeobacter Species from a Waterfall Cave in Mexico.</title>
        <authorList>
            <person name="Saw J.H."/>
            <person name="Cardona T."/>
            <person name="Montejano G."/>
        </authorList>
    </citation>
    <scope>NUCLEOTIDE SEQUENCE [LARGE SCALE GENOMIC DNA]</scope>
    <source>
        <strain evidence="4">MG652769</strain>
    </source>
</reference>
<keyword evidence="5" id="KW-1185">Reference proteome</keyword>
<dbReference type="PANTHER" id="PTHR43877">
    <property type="entry name" value="AMINOALKYLPHOSPHONATE N-ACETYLTRANSFERASE-RELATED-RELATED"/>
    <property type="match status" value="1"/>
</dbReference>
<dbReference type="Proteomes" id="UP001054846">
    <property type="component" value="Chromosome"/>
</dbReference>
<keyword evidence="2" id="KW-0012">Acyltransferase</keyword>
<organism evidence="4 5">
    <name type="scientific">Gloeobacter morelensis MG652769</name>
    <dbReference type="NCBI Taxonomy" id="2781736"/>
    <lineage>
        <taxon>Bacteria</taxon>
        <taxon>Bacillati</taxon>
        <taxon>Cyanobacteriota</taxon>
        <taxon>Cyanophyceae</taxon>
        <taxon>Gloeobacterales</taxon>
        <taxon>Gloeobacteraceae</taxon>
        <taxon>Gloeobacter</taxon>
        <taxon>Gloeobacter morelensis</taxon>
    </lineage>
</organism>
<name>A0ABY3PGW4_9CYAN</name>
<dbReference type="PANTHER" id="PTHR43877:SF2">
    <property type="entry name" value="AMINOALKYLPHOSPHONATE N-ACETYLTRANSFERASE-RELATED"/>
    <property type="match status" value="1"/>
</dbReference>
<evidence type="ECO:0000259" key="3">
    <source>
        <dbReference type="PROSITE" id="PS51186"/>
    </source>
</evidence>
<dbReference type="EMBL" id="CP063845">
    <property type="protein sequence ID" value="UFP92917.1"/>
    <property type="molecule type" value="Genomic_DNA"/>
</dbReference>
<dbReference type="InterPro" id="IPR050832">
    <property type="entry name" value="Bact_Acetyltransf"/>
</dbReference>
<protein>
    <submittedName>
        <fullName evidence="4">GNAT family N-acetyltransferase</fullName>
    </submittedName>
</protein>
<dbReference type="PROSITE" id="PS51186">
    <property type="entry name" value="GNAT"/>
    <property type="match status" value="1"/>
</dbReference>